<dbReference type="AlphaFoldDB" id="A0A0A9DT17"/>
<name>A0A0A9DT17_ARUDO</name>
<dbReference type="EMBL" id="GBRH01206206">
    <property type="protein sequence ID" value="JAD91689.1"/>
    <property type="molecule type" value="Transcribed_RNA"/>
</dbReference>
<protein>
    <submittedName>
        <fullName evidence="1">Uncharacterized protein</fullName>
    </submittedName>
</protein>
<accession>A0A0A9DT17</accession>
<organism evidence="1">
    <name type="scientific">Arundo donax</name>
    <name type="common">Giant reed</name>
    <name type="synonym">Donax arundinaceus</name>
    <dbReference type="NCBI Taxonomy" id="35708"/>
    <lineage>
        <taxon>Eukaryota</taxon>
        <taxon>Viridiplantae</taxon>
        <taxon>Streptophyta</taxon>
        <taxon>Embryophyta</taxon>
        <taxon>Tracheophyta</taxon>
        <taxon>Spermatophyta</taxon>
        <taxon>Magnoliopsida</taxon>
        <taxon>Liliopsida</taxon>
        <taxon>Poales</taxon>
        <taxon>Poaceae</taxon>
        <taxon>PACMAD clade</taxon>
        <taxon>Arundinoideae</taxon>
        <taxon>Arundineae</taxon>
        <taxon>Arundo</taxon>
    </lineage>
</organism>
<reference evidence="1" key="1">
    <citation type="submission" date="2014-09" db="EMBL/GenBank/DDBJ databases">
        <authorList>
            <person name="Magalhaes I.L.F."/>
            <person name="Oliveira U."/>
            <person name="Santos F.R."/>
            <person name="Vidigal T.H.D.A."/>
            <person name="Brescovit A.D."/>
            <person name="Santos A.J."/>
        </authorList>
    </citation>
    <scope>NUCLEOTIDE SEQUENCE</scope>
    <source>
        <tissue evidence="1">Shoot tissue taken approximately 20 cm above the soil surface</tissue>
    </source>
</reference>
<evidence type="ECO:0000313" key="1">
    <source>
        <dbReference type="EMBL" id="JAD91689.1"/>
    </source>
</evidence>
<sequence length="77" mass="8896">MLLHGVICQHEPKAPFSSYTLIDKLYKMKNDTCFANRMSPNLIKECAIRNYVARKNNMSIAKHMKDNEILLVIPTTQ</sequence>
<proteinExistence type="predicted"/>
<reference evidence="1" key="2">
    <citation type="journal article" date="2015" name="Data Brief">
        <title>Shoot transcriptome of the giant reed, Arundo donax.</title>
        <authorList>
            <person name="Barrero R.A."/>
            <person name="Guerrero F.D."/>
            <person name="Moolhuijzen P."/>
            <person name="Goolsby J.A."/>
            <person name="Tidwell J."/>
            <person name="Bellgard S.E."/>
            <person name="Bellgard M.I."/>
        </authorList>
    </citation>
    <scope>NUCLEOTIDE SEQUENCE</scope>
    <source>
        <tissue evidence="1">Shoot tissue taken approximately 20 cm above the soil surface</tissue>
    </source>
</reference>